<dbReference type="PANTHER" id="PTHR43649">
    <property type="entry name" value="ARABINOSE-BINDING PROTEIN-RELATED"/>
    <property type="match status" value="1"/>
</dbReference>
<dbReference type="InterPro" id="IPR006059">
    <property type="entry name" value="SBP"/>
</dbReference>
<gene>
    <name evidence="3" type="ORF">J8F10_28485</name>
</gene>
<accession>A0ABS5BZP8</accession>
<name>A0ABS5BZP8_9BACT</name>
<dbReference type="RefSeq" id="WP_210659779.1">
    <property type="nucleotide sequence ID" value="NZ_JAGKQQ010000001.1"/>
</dbReference>
<reference evidence="3 4" key="1">
    <citation type="submission" date="2021-04" db="EMBL/GenBank/DDBJ databases">
        <authorList>
            <person name="Ivanova A."/>
        </authorList>
    </citation>
    <scope>NUCLEOTIDE SEQUENCE [LARGE SCALE GENOMIC DNA]</scope>
    <source>
        <strain evidence="3 4">G18</strain>
    </source>
</reference>
<protein>
    <submittedName>
        <fullName evidence="3">Extracellular solute-binding protein</fullName>
    </submittedName>
</protein>
<organism evidence="3 4">
    <name type="scientific">Gemmata palustris</name>
    <dbReference type="NCBI Taxonomy" id="2822762"/>
    <lineage>
        <taxon>Bacteria</taxon>
        <taxon>Pseudomonadati</taxon>
        <taxon>Planctomycetota</taxon>
        <taxon>Planctomycetia</taxon>
        <taxon>Gemmatales</taxon>
        <taxon>Gemmataceae</taxon>
        <taxon>Gemmata</taxon>
    </lineage>
</organism>
<sequence length="512" mass="54942">MQQPVPPIPRDRYKFHTLATLAVFLALVAWVASLGGCGDAQITSPEKPKPHDGVHLTFSCPDAAFAGAIEPMVRSWEARTGAKVTLTRDAMTAADATDLAVISAGQLGEWAEPGHLAALPTRFRAGDHPLQWFGFLTDSADRLAEWGAKTQAIPLTGDGYVVVYRGDRFRDQATSADFVNQFRRPLDPPATWQDFALIAEFFAKRDKKPSLPPFPADPARAFDFFSRVASSMDRPAFSEKDLDGPKDTERLAFQFAIQTGAPRLRAPGFEDAAKWFADLHAAGCLLPVPAGGSDDPVAALAENRAVLALVSLDQLARLPRENGTVPARFALASVPGSSRYFDPARNARIDLPAPGVNYIPHFSGGRLGVVRARCTNPDIAFDLLAELGGPSRSAELISTPGLGAGPTRSAHLTPDRILLWLGYGFEAKRSAELQDALRHYIGQSVKNPTYGLRGPDRAPLTEAAGSAIRKLGTGIKPGDALTEAMSAWAAIDAKAPSNATLILWRKRAAGLN</sequence>
<comment type="caution">
    <text evidence="3">The sequence shown here is derived from an EMBL/GenBank/DDBJ whole genome shotgun (WGS) entry which is preliminary data.</text>
</comment>
<dbReference type="EMBL" id="JAGKQQ010000001">
    <property type="protein sequence ID" value="MBP3959200.1"/>
    <property type="molecule type" value="Genomic_DNA"/>
</dbReference>
<evidence type="ECO:0000256" key="1">
    <source>
        <dbReference type="ARBA" id="ARBA00004418"/>
    </source>
</evidence>
<keyword evidence="4" id="KW-1185">Reference proteome</keyword>
<dbReference type="InterPro" id="IPR050490">
    <property type="entry name" value="Bact_solute-bd_prot1"/>
</dbReference>
<dbReference type="SUPFAM" id="SSF53850">
    <property type="entry name" value="Periplasmic binding protein-like II"/>
    <property type="match status" value="1"/>
</dbReference>
<evidence type="ECO:0000256" key="2">
    <source>
        <dbReference type="ARBA" id="ARBA00008520"/>
    </source>
</evidence>
<dbReference type="Pfam" id="PF01547">
    <property type="entry name" value="SBP_bac_1"/>
    <property type="match status" value="1"/>
</dbReference>
<dbReference type="PANTHER" id="PTHR43649:SF12">
    <property type="entry name" value="DIACETYLCHITOBIOSE BINDING PROTEIN DASA"/>
    <property type="match status" value="1"/>
</dbReference>
<dbReference type="Proteomes" id="UP000676565">
    <property type="component" value="Unassembled WGS sequence"/>
</dbReference>
<comment type="similarity">
    <text evidence="2">Belongs to the bacterial solute-binding protein 1 family.</text>
</comment>
<comment type="subcellular location">
    <subcellularLocation>
        <location evidence="1">Periplasm</location>
    </subcellularLocation>
</comment>
<proteinExistence type="inferred from homology"/>
<dbReference type="Gene3D" id="3.40.190.10">
    <property type="entry name" value="Periplasmic binding protein-like II"/>
    <property type="match status" value="1"/>
</dbReference>
<evidence type="ECO:0000313" key="4">
    <source>
        <dbReference type="Proteomes" id="UP000676565"/>
    </source>
</evidence>
<evidence type="ECO:0000313" key="3">
    <source>
        <dbReference type="EMBL" id="MBP3959200.1"/>
    </source>
</evidence>